<feature type="transmembrane region" description="Helical" evidence="6">
    <location>
        <begin position="179"/>
        <end position="200"/>
    </location>
</feature>
<feature type="transmembrane region" description="Helical" evidence="6">
    <location>
        <begin position="148"/>
        <end position="172"/>
    </location>
</feature>
<reference evidence="7 8" key="1">
    <citation type="submission" date="2013-09" db="EMBL/GenBank/DDBJ databases">
        <authorList>
            <person name="Durkin A.S."/>
            <person name="Haft D.R."/>
            <person name="McCorrison J."/>
            <person name="Torralba M."/>
            <person name="Gillis M."/>
            <person name="Haft D.H."/>
            <person name="Methe B."/>
            <person name="Sutton G."/>
            <person name="Nelson K.E."/>
        </authorList>
    </citation>
    <scope>NUCLEOTIDE SEQUENCE [LARGE SCALE GENOMIC DNA]</scope>
    <source>
        <strain evidence="7 8">BV3C16-1</strain>
    </source>
</reference>
<sequence>MVYFCCHNTSTLRLVRTAVEWPIVRQACSNGFSEMLTSLSASVLGILYNLQLMDYLGADGIAAYGVMLYANGIFESIYFGYAMGVSPLISYHFGAQNSGEVRNLFYKSLAVIGVSGMVLTFFASFFAADISRCFVGYDPELWKMTEKAFSIYALSFLFLGFNTFGFSFFTALNNGRVSAAISLLRILVFQSGAVLLLPLFFGVGGIWWSVVIAEMSALAFVVLCWRRYRRQYGY</sequence>
<protein>
    <submittedName>
        <fullName evidence="7">MATE domain protein</fullName>
    </submittedName>
</protein>
<evidence type="ECO:0000256" key="2">
    <source>
        <dbReference type="ARBA" id="ARBA00022475"/>
    </source>
</evidence>
<organism evidence="7 8">
    <name type="scientific">Megasphaera vaginalis</name>
    <name type="common">ex Srinivasan et al. 2021</name>
    <dbReference type="NCBI Taxonomy" id="1111454"/>
    <lineage>
        <taxon>Bacteria</taxon>
        <taxon>Bacillati</taxon>
        <taxon>Bacillota</taxon>
        <taxon>Negativicutes</taxon>
        <taxon>Veillonellales</taxon>
        <taxon>Veillonellaceae</taxon>
        <taxon>Megasphaera</taxon>
    </lineage>
</organism>
<keyword evidence="2" id="KW-1003">Cell membrane</keyword>
<dbReference type="eggNOG" id="COG0534">
    <property type="taxonomic scope" value="Bacteria"/>
</dbReference>
<dbReference type="GO" id="GO:0042910">
    <property type="term" value="F:xenobiotic transmembrane transporter activity"/>
    <property type="evidence" value="ECO:0007669"/>
    <property type="project" value="InterPro"/>
</dbReference>
<keyword evidence="4 6" id="KW-1133">Transmembrane helix</keyword>
<evidence type="ECO:0000256" key="5">
    <source>
        <dbReference type="ARBA" id="ARBA00023136"/>
    </source>
</evidence>
<comment type="caution">
    <text evidence="7">The sequence shown here is derived from an EMBL/GenBank/DDBJ whole genome shotgun (WGS) entry which is preliminary data.</text>
</comment>
<dbReference type="AlphaFoldDB" id="U7UP71"/>
<feature type="transmembrane region" description="Helical" evidence="6">
    <location>
        <begin position="104"/>
        <end position="128"/>
    </location>
</feature>
<comment type="subcellular location">
    <subcellularLocation>
        <location evidence="1">Cell membrane</location>
        <topology evidence="1">Multi-pass membrane protein</topology>
    </subcellularLocation>
</comment>
<dbReference type="EMBL" id="AWXA01000025">
    <property type="protein sequence ID" value="ERT60273.1"/>
    <property type="molecule type" value="Genomic_DNA"/>
</dbReference>
<dbReference type="STRING" id="1111454.HMPREF1250_0975"/>
<evidence type="ECO:0000313" key="7">
    <source>
        <dbReference type="EMBL" id="ERT60273.1"/>
    </source>
</evidence>
<dbReference type="Proteomes" id="UP000017090">
    <property type="component" value="Unassembled WGS sequence"/>
</dbReference>
<dbReference type="PANTHER" id="PTHR43823:SF3">
    <property type="entry name" value="MULTIDRUG EXPORT PROTEIN MEPA"/>
    <property type="match status" value="1"/>
</dbReference>
<proteinExistence type="predicted"/>
<dbReference type="InterPro" id="IPR051327">
    <property type="entry name" value="MATE_MepA_subfamily"/>
</dbReference>
<name>U7UP71_9FIRM</name>
<gene>
    <name evidence="7" type="ORF">HMPREF1250_0975</name>
</gene>
<evidence type="ECO:0000313" key="8">
    <source>
        <dbReference type="Proteomes" id="UP000017090"/>
    </source>
</evidence>
<keyword evidence="3 6" id="KW-0812">Transmembrane</keyword>
<evidence type="ECO:0000256" key="3">
    <source>
        <dbReference type="ARBA" id="ARBA00022692"/>
    </source>
</evidence>
<keyword evidence="8" id="KW-1185">Reference proteome</keyword>
<dbReference type="PANTHER" id="PTHR43823">
    <property type="entry name" value="SPORULATION PROTEIN YKVU"/>
    <property type="match status" value="1"/>
</dbReference>
<dbReference type="GO" id="GO:0015297">
    <property type="term" value="F:antiporter activity"/>
    <property type="evidence" value="ECO:0007669"/>
    <property type="project" value="InterPro"/>
</dbReference>
<evidence type="ECO:0000256" key="1">
    <source>
        <dbReference type="ARBA" id="ARBA00004651"/>
    </source>
</evidence>
<feature type="transmembrane region" description="Helical" evidence="6">
    <location>
        <begin position="206"/>
        <end position="225"/>
    </location>
</feature>
<keyword evidence="5 6" id="KW-0472">Membrane</keyword>
<evidence type="ECO:0000256" key="6">
    <source>
        <dbReference type="SAM" id="Phobius"/>
    </source>
</evidence>
<dbReference type="Pfam" id="PF01554">
    <property type="entry name" value="MatE"/>
    <property type="match status" value="1"/>
</dbReference>
<dbReference type="GO" id="GO:0005886">
    <property type="term" value="C:plasma membrane"/>
    <property type="evidence" value="ECO:0007669"/>
    <property type="project" value="UniProtKB-SubCell"/>
</dbReference>
<dbReference type="InterPro" id="IPR002528">
    <property type="entry name" value="MATE_fam"/>
</dbReference>
<evidence type="ECO:0000256" key="4">
    <source>
        <dbReference type="ARBA" id="ARBA00022989"/>
    </source>
</evidence>
<dbReference type="PATRIC" id="fig|1111454.3.peg.959"/>
<accession>U7UP71</accession>